<dbReference type="InterPro" id="IPR005496">
    <property type="entry name" value="Integral_membrane_TerC"/>
</dbReference>
<evidence type="ECO:0000256" key="2">
    <source>
        <dbReference type="ARBA" id="ARBA00007511"/>
    </source>
</evidence>
<dbReference type="PANTHER" id="PTHR30238:SF4">
    <property type="entry name" value="SLL1022 PROTEIN"/>
    <property type="match status" value="1"/>
</dbReference>
<evidence type="ECO:0000256" key="3">
    <source>
        <dbReference type="ARBA" id="ARBA00022692"/>
    </source>
</evidence>
<feature type="transmembrane region" description="Helical" evidence="6">
    <location>
        <begin position="183"/>
        <end position="201"/>
    </location>
</feature>
<sequence length="251" mass="28001">MEWLADPSQWFAFAVLLLLEIVLGIDNIIFISVLTNKLPLEKREKVRKLGISLAMIMRILLVMGISWVISLTEPVFTAFEKAISWKDIILVAGGLFLIAKSTMEIHHSVEDCSSQEKEVSITANVAGIIFQILMLDLVFSVDSVITAVGMVQYVSMMVAVIIISVLVMLLTSKRIAEFIEKHPTFKMLALSFLMLIGMSLVGEGLQFHIPKGYLYFAISFSLIVEALNTKVRKKHQKSVLLRAPAVSKDNC</sequence>
<feature type="transmembrane region" description="Helical" evidence="6">
    <location>
        <begin position="46"/>
        <end position="70"/>
    </location>
</feature>
<dbReference type="PANTHER" id="PTHR30238">
    <property type="entry name" value="MEMBRANE BOUND PREDICTED REDOX MODULATOR"/>
    <property type="match status" value="1"/>
</dbReference>
<evidence type="ECO:0000256" key="4">
    <source>
        <dbReference type="ARBA" id="ARBA00022989"/>
    </source>
</evidence>
<dbReference type="Pfam" id="PF03741">
    <property type="entry name" value="TerC"/>
    <property type="match status" value="1"/>
</dbReference>
<feature type="transmembrane region" description="Helical" evidence="6">
    <location>
        <begin position="213"/>
        <end position="231"/>
    </location>
</feature>
<accession>A0A4R1K9J8</accession>
<evidence type="ECO:0000256" key="6">
    <source>
        <dbReference type="SAM" id="Phobius"/>
    </source>
</evidence>
<evidence type="ECO:0000313" key="7">
    <source>
        <dbReference type="EMBL" id="TCK59839.1"/>
    </source>
</evidence>
<feature type="transmembrane region" description="Helical" evidence="6">
    <location>
        <begin position="119"/>
        <end position="139"/>
    </location>
</feature>
<evidence type="ECO:0000256" key="5">
    <source>
        <dbReference type="ARBA" id="ARBA00023136"/>
    </source>
</evidence>
<feature type="transmembrane region" description="Helical" evidence="6">
    <location>
        <begin position="151"/>
        <end position="171"/>
    </location>
</feature>
<dbReference type="OrthoDB" id="9805314at2"/>
<dbReference type="RefSeq" id="WP_132873996.1">
    <property type="nucleotide sequence ID" value="NZ_SMGG01000005.1"/>
</dbReference>
<organism evidence="7 8">
    <name type="scientific">Seleniivibrio woodruffii</name>
    <dbReference type="NCBI Taxonomy" id="1078050"/>
    <lineage>
        <taxon>Bacteria</taxon>
        <taxon>Pseudomonadati</taxon>
        <taxon>Deferribacterota</taxon>
        <taxon>Deferribacteres</taxon>
        <taxon>Deferribacterales</taxon>
        <taxon>Geovibrionaceae</taxon>
        <taxon>Seleniivibrio</taxon>
    </lineage>
</organism>
<keyword evidence="8" id="KW-1185">Reference proteome</keyword>
<name>A0A4R1K9J8_9BACT</name>
<keyword evidence="4 6" id="KW-1133">Transmembrane helix</keyword>
<dbReference type="EMBL" id="SMGG01000005">
    <property type="protein sequence ID" value="TCK59839.1"/>
    <property type="molecule type" value="Genomic_DNA"/>
</dbReference>
<dbReference type="AlphaFoldDB" id="A0A4R1K9J8"/>
<comment type="subcellular location">
    <subcellularLocation>
        <location evidence="1">Membrane</location>
        <topology evidence="1">Multi-pass membrane protein</topology>
    </subcellularLocation>
</comment>
<protein>
    <submittedName>
        <fullName evidence="7">Putative tellurium resistance membrane protein TerC</fullName>
    </submittedName>
</protein>
<dbReference type="Proteomes" id="UP000294614">
    <property type="component" value="Unassembled WGS sequence"/>
</dbReference>
<keyword evidence="5 6" id="KW-0472">Membrane</keyword>
<evidence type="ECO:0000256" key="1">
    <source>
        <dbReference type="ARBA" id="ARBA00004141"/>
    </source>
</evidence>
<keyword evidence="3 6" id="KW-0812">Transmembrane</keyword>
<comment type="similarity">
    <text evidence="2">Belongs to the TerC family.</text>
</comment>
<proteinExistence type="inferred from homology"/>
<evidence type="ECO:0000313" key="8">
    <source>
        <dbReference type="Proteomes" id="UP000294614"/>
    </source>
</evidence>
<gene>
    <name evidence="7" type="ORF">C8D98_2006</name>
</gene>
<comment type="caution">
    <text evidence="7">The sequence shown here is derived from an EMBL/GenBank/DDBJ whole genome shotgun (WGS) entry which is preliminary data.</text>
</comment>
<reference evidence="7 8" key="1">
    <citation type="submission" date="2019-03" db="EMBL/GenBank/DDBJ databases">
        <title>Genomic Encyclopedia of Type Strains, Phase IV (KMG-IV): sequencing the most valuable type-strain genomes for metagenomic binning, comparative biology and taxonomic classification.</title>
        <authorList>
            <person name="Goeker M."/>
        </authorList>
    </citation>
    <scope>NUCLEOTIDE SEQUENCE [LARGE SCALE GENOMIC DNA]</scope>
    <source>
        <strain evidence="7 8">DSM 24984</strain>
    </source>
</reference>
<feature type="transmembrane region" description="Helical" evidence="6">
    <location>
        <begin position="82"/>
        <end position="99"/>
    </location>
</feature>
<feature type="transmembrane region" description="Helical" evidence="6">
    <location>
        <begin position="12"/>
        <end position="34"/>
    </location>
</feature>
<dbReference type="GO" id="GO:0016020">
    <property type="term" value="C:membrane"/>
    <property type="evidence" value="ECO:0007669"/>
    <property type="project" value="UniProtKB-SubCell"/>
</dbReference>